<sequence length="174" mass="18165">MSSFSGWAVVDLKDGRDPGEFVRALAAAHDAALDVVVEGARVFVFADFGVTLSSAVEKLLPEWGARAIAASDFDEHGVTNEVLGPDGAAVHTASIDEEGGGLPEDDTPESRRAAAALFGVEPSALDRVSATWSEGGAQPCVLGVPYLTWWTALGVPWPQPFESITVEPEKASGS</sequence>
<proteinExistence type="predicted"/>
<keyword evidence="2" id="KW-1185">Reference proteome</keyword>
<dbReference type="RefSeq" id="WP_378284013.1">
    <property type="nucleotide sequence ID" value="NZ_JBHSON010000031.1"/>
</dbReference>
<evidence type="ECO:0000313" key="1">
    <source>
        <dbReference type="EMBL" id="MFC5748356.1"/>
    </source>
</evidence>
<dbReference type="EMBL" id="JBHSON010000031">
    <property type="protein sequence ID" value="MFC5748356.1"/>
    <property type="molecule type" value="Genomic_DNA"/>
</dbReference>
<gene>
    <name evidence="1" type="ORF">ACFPZN_22270</name>
</gene>
<evidence type="ECO:0000313" key="2">
    <source>
        <dbReference type="Proteomes" id="UP001596074"/>
    </source>
</evidence>
<protein>
    <submittedName>
        <fullName evidence="1">Uncharacterized protein</fullName>
    </submittedName>
</protein>
<comment type="caution">
    <text evidence="1">The sequence shown here is derived from an EMBL/GenBank/DDBJ whole genome shotgun (WGS) entry which is preliminary data.</text>
</comment>
<reference evidence="2" key="1">
    <citation type="journal article" date="2019" name="Int. J. Syst. Evol. Microbiol.">
        <title>The Global Catalogue of Microorganisms (GCM) 10K type strain sequencing project: providing services to taxonomists for standard genome sequencing and annotation.</title>
        <authorList>
            <consortium name="The Broad Institute Genomics Platform"/>
            <consortium name="The Broad Institute Genome Sequencing Center for Infectious Disease"/>
            <person name="Wu L."/>
            <person name="Ma J."/>
        </authorList>
    </citation>
    <scope>NUCLEOTIDE SEQUENCE [LARGE SCALE GENOMIC DNA]</scope>
    <source>
        <strain evidence="2">KCTC 42087</strain>
    </source>
</reference>
<dbReference type="Proteomes" id="UP001596074">
    <property type="component" value="Unassembled WGS sequence"/>
</dbReference>
<name>A0ABW1A1L7_9ACTN</name>
<accession>A0ABW1A1L7</accession>
<organism evidence="1 2">
    <name type="scientific">Actinomadura rugatobispora</name>
    <dbReference type="NCBI Taxonomy" id="1994"/>
    <lineage>
        <taxon>Bacteria</taxon>
        <taxon>Bacillati</taxon>
        <taxon>Actinomycetota</taxon>
        <taxon>Actinomycetes</taxon>
        <taxon>Streptosporangiales</taxon>
        <taxon>Thermomonosporaceae</taxon>
        <taxon>Actinomadura</taxon>
    </lineage>
</organism>